<keyword evidence="6 12" id="KW-0808">Transferase</keyword>
<dbReference type="AlphaFoldDB" id="A0A2P6NDW1"/>
<dbReference type="OrthoDB" id="269804at2759"/>
<dbReference type="GO" id="GO:0070037">
    <property type="term" value="F:rRNA (pseudouridine) methyltransferase activity"/>
    <property type="evidence" value="ECO:0007669"/>
    <property type="project" value="InterPro"/>
</dbReference>
<dbReference type="InterPro" id="IPR029028">
    <property type="entry name" value="Alpha/beta_knot_MTases"/>
</dbReference>
<reference evidence="12 13" key="1">
    <citation type="journal article" date="2018" name="Genome Biol. Evol.">
        <title>Multiple Roots of Fruiting Body Formation in Amoebozoa.</title>
        <authorList>
            <person name="Hillmann F."/>
            <person name="Forbes G."/>
            <person name="Novohradska S."/>
            <person name="Ferling I."/>
            <person name="Riege K."/>
            <person name="Groth M."/>
            <person name="Westermann M."/>
            <person name="Marz M."/>
            <person name="Spaller T."/>
            <person name="Winckler T."/>
            <person name="Schaap P."/>
            <person name="Glockner G."/>
        </authorList>
    </citation>
    <scope>NUCLEOTIDE SEQUENCE [LARGE SCALE GENOMIC DNA]</scope>
    <source>
        <strain evidence="12 13">Jena</strain>
    </source>
</reference>
<evidence type="ECO:0000256" key="5">
    <source>
        <dbReference type="ARBA" id="ARBA00022603"/>
    </source>
</evidence>
<dbReference type="CDD" id="cd18088">
    <property type="entry name" value="Nep1-like"/>
    <property type="match status" value="1"/>
</dbReference>
<evidence type="ECO:0000256" key="6">
    <source>
        <dbReference type="ARBA" id="ARBA00022679"/>
    </source>
</evidence>
<dbReference type="Proteomes" id="UP000241769">
    <property type="component" value="Unassembled WGS sequence"/>
</dbReference>
<gene>
    <name evidence="12" type="ORF">PROFUN_10323</name>
</gene>
<dbReference type="GO" id="GO:0019843">
    <property type="term" value="F:rRNA binding"/>
    <property type="evidence" value="ECO:0007669"/>
    <property type="project" value="UniProtKB-KW"/>
</dbReference>
<dbReference type="GO" id="GO:0070475">
    <property type="term" value="P:rRNA base methylation"/>
    <property type="evidence" value="ECO:0007669"/>
    <property type="project" value="InterPro"/>
</dbReference>
<proteinExistence type="inferred from homology"/>
<protein>
    <submittedName>
        <fullName evidence="12">Ribosomal RNA small subunit methyltransferase NEP1-like</fullName>
    </submittedName>
</protein>
<comment type="caution">
    <text evidence="12">The sequence shown here is derived from an EMBL/GenBank/DDBJ whole genome shotgun (WGS) entry which is preliminary data.</text>
</comment>
<dbReference type="FunFam" id="3.40.1280.10:FF:000003">
    <property type="entry name" value="Ribosomal RNA small subunit methyltransferase"/>
    <property type="match status" value="1"/>
</dbReference>
<dbReference type="InterPro" id="IPR029026">
    <property type="entry name" value="tRNA_m1G_MTases_N"/>
</dbReference>
<dbReference type="SUPFAM" id="SSF75217">
    <property type="entry name" value="alpha/beta knot"/>
    <property type="match status" value="1"/>
</dbReference>
<evidence type="ECO:0000256" key="10">
    <source>
        <dbReference type="ARBA" id="ARBA00023242"/>
    </source>
</evidence>
<organism evidence="12 13">
    <name type="scientific">Planoprotostelium fungivorum</name>
    <dbReference type="NCBI Taxonomy" id="1890364"/>
    <lineage>
        <taxon>Eukaryota</taxon>
        <taxon>Amoebozoa</taxon>
        <taxon>Evosea</taxon>
        <taxon>Variosea</taxon>
        <taxon>Cavosteliida</taxon>
        <taxon>Cavosteliaceae</taxon>
        <taxon>Planoprotostelium</taxon>
    </lineage>
</organism>
<dbReference type="Gene3D" id="3.40.1280.10">
    <property type="match status" value="1"/>
</dbReference>
<evidence type="ECO:0000256" key="11">
    <source>
        <dbReference type="SAM" id="MobiDB-lite"/>
    </source>
</evidence>
<accession>A0A2P6NDW1</accession>
<keyword evidence="3" id="KW-0690">Ribosome biogenesis</keyword>
<keyword evidence="8" id="KW-0699">rRNA-binding</keyword>
<evidence type="ECO:0000256" key="9">
    <source>
        <dbReference type="ARBA" id="ARBA00022884"/>
    </source>
</evidence>
<evidence type="ECO:0000256" key="3">
    <source>
        <dbReference type="ARBA" id="ARBA00022517"/>
    </source>
</evidence>
<evidence type="ECO:0000256" key="7">
    <source>
        <dbReference type="ARBA" id="ARBA00022691"/>
    </source>
</evidence>
<dbReference type="PANTHER" id="PTHR12636">
    <property type="entry name" value="NEP1/MRA1"/>
    <property type="match status" value="1"/>
</dbReference>
<dbReference type="InterPro" id="IPR005304">
    <property type="entry name" value="Rbsml_bgen_MeTrfase_EMG1/NEP1"/>
</dbReference>
<feature type="region of interest" description="Disordered" evidence="11">
    <location>
        <begin position="1"/>
        <end position="61"/>
    </location>
</feature>
<evidence type="ECO:0000256" key="4">
    <source>
        <dbReference type="ARBA" id="ARBA00022552"/>
    </source>
</evidence>
<evidence type="ECO:0000256" key="1">
    <source>
        <dbReference type="ARBA" id="ARBA00004604"/>
    </source>
</evidence>
<comment type="subcellular location">
    <subcellularLocation>
        <location evidence="1">Nucleus</location>
        <location evidence="1">Nucleolus</location>
    </subcellularLocation>
</comment>
<evidence type="ECO:0000256" key="2">
    <source>
        <dbReference type="ARBA" id="ARBA00008115"/>
    </source>
</evidence>
<keyword evidence="4" id="KW-0698">rRNA processing</keyword>
<evidence type="ECO:0000256" key="8">
    <source>
        <dbReference type="ARBA" id="ARBA00022730"/>
    </source>
</evidence>
<sequence>MAGGQGSKRRRTEIRNSANIKEETPAAEGPDASASVSIIKLEEKAEQDASSSKVEVKQESGTKVSANEKKLIVLLDGCHLETIKVKDQYQLLNTDDHSHILKKRKEKEGDARPDITHQCLMTLLDSPLNKAGLLQIYIRTVGNILVEVHPEIRIPRTFKRFSGLMVELLHRFSIRSAQGGTKLMKVIKNPVTQYFPANTRKIGLEISQEKLVPLDDYVKANFTETSNPVVFVVGGFSHGDISPGFVEETVSISSYNLSASVTCGKLCSSFETLWGVL</sequence>
<keyword evidence="10" id="KW-0539">Nucleus</keyword>
<evidence type="ECO:0000313" key="12">
    <source>
        <dbReference type="EMBL" id="PRP82115.1"/>
    </source>
</evidence>
<keyword evidence="7" id="KW-0949">S-adenosyl-L-methionine</keyword>
<keyword evidence="5 12" id="KW-0489">Methyltransferase</keyword>
<name>A0A2P6NDW1_9EUKA</name>
<dbReference type="GO" id="GO:0032040">
    <property type="term" value="C:small-subunit processome"/>
    <property type="evidence" value="ECO:0007669"/>
    <property type="project" value="TreeGrafter"/>
</dbReference>
<dbReference type="EMBL" id="MDYQ01000110">
    <property type="protein sequence ID" value="PRP82115.1"/>
    <property type="molecule type" value="Genomic_DNA"/>
</dbReference>
<keyword evidence="13" id="KW-1185">Reference proteome</keyword>
<dbReference type="STRING" id="1890364.A0A2P6NDW1"/>
<evidence type="ECO:0000313" key="13">
    <source>
        <dbReference type="Proteomes" id="UP000241769"/>
    </source>
</evidence>
<dbReference type="Pfam" id="PF03587">
    <property type="entry name" value="EMG1"/>
    <property type="match status" value="1"/>
</dbReference>
<dbReference type="PANTHER" id="PTHR12636:SF5">
    <property type="entry name" value="RIBOSOMAL RNA SMALL SUBUNIT METHYLTRANSFERASE NEP1"/>
    <property type="match status" value="1"/>
</dbReference>
<dbReference type="InParanoid" id="A0A2P6NDW1"/>
<keyword evidence="9" id="KW-0694">RNA-binding</keyword>
<comment type="similarity">
    <text evidence="2">Belongs to the class IV-like SAM-binding methyltransferase superfamily. RNA methyltransferase NEP1 family.</text>
</comment>